<dbReference type="GO" id="GO:0005850">
    <property type="term" value="C:eukaryotic translation initiation factor 2 complex"/>
    <property type="evidence" value="ECO:0007669"/>
    <property type="project" value="TreeGrafter"/>
</dbReference>
<reference evidence="7" key="2">
    <citation type="submission" date="2014-07" db="EMBL/GenBank/DDBJ databases">
        <authorList>
            <person name="Hull J."/>
        </authorList>
    </citation>
    <scope>NUCLEOTIDE SEQUENCE</scope>
</reference>
<name>A0A0A9X201_LYGHE</name>
<reference evidence="8" key="3">
    <citation type="journal article" date="2016" name="Gigascience">
        <title>De novo construction of an expanded transcriptome assembly for the western tarnished plant bug, Lygus hesperus.</title>
        <authorList>
            <person name="Tassone E.E."/>
            <person name="Geib S.M."/>
            <person name="Hall B."/>
            <person name="Fabrick J.A."/>
            <person name="Brent C.S."/>
            <person name="Hull J.J."/>
        </authorList>
    </citation>
    <scope>NUCLEOTIDE SEQUENCE</scope>
</reference>
<dbReference type="SUPFAM" id="SSF75689">
    <property type="entry name" value="Zinc-binding domain of translation initiation factor 2 beta"/>
    <property type="match status" value="1"/>
</dbReference>
<dbReference type="Pfam" id="PF01873">
    <property type="entry name" value="eIF-5_eIF-2B"/>
    <property type="match status" value="1"/>
</dbReference>
<dbReference type="SUPFAM" id="SSF100966">
    <property type="entry name" value="Translation initiation factor 2 beta, aIF2beta, N-terminal domain"/>
    <property type="match status" value="1"/>
</dbReference>
<evidence type="ECO:0000256" key="1">
    <source>
        <dbReference type="ARBA" id="ARBA00010397"/>
    </source>
</evidence>
<proteinExistence type="inferred from homology"/>
<keyword evidence="3" id="KW-0648">Protein biosynthesis</keyword>
<dbReference type="EMBL" id="GBHO01029580">
    <property type="protein sequence ID" value="JAG14024.1"/>
    <property type="molecule type" value="Transcribed_RNA"/>
</dbReference>
<dbReference type="InterPro" id="IPR016190">
    <property type="entry name" value="Transl_init_fac_IF2/IF5_Zn-bd"/>
</dbReference>
<dbReference type="FunFam" id="3.30.30.170:FF:000001">
    <property type="entry name" value="Eukaryotic translation initiation factor 2 subunit"/>
    <property type="match status" value="1"/>
</dbReference>
<evidence type="ECO:0000256" key="4">
    <source>
        <dbReference type="ARBA" id="ARBA00040874"/>
    </source>
</evidence>
<dbReference type="SMART" id="SM00653">
    <property type="entry name" value="eIF2B_5"/>
    <property type="match status" value="1"/>
</dbReference>
<dbReference type="AlphaFoldDB" id="A0A0A9X201"/>
<evidence type="ECO:0000256" key="2">
    <source>
        <dbReference type="ARBA" id="ARBA00022540"/>
    </source>
</evidence>
<protein>
    <recommendedName>
        <fullName evidence="4">Eukaryotic translation initiation factor 2 subunit 2</fullName>
    </recommendedName>
    <alternativeName>
        <fullName evidence="5">Eukaryotic translation initiation factor 2 subunit beta</fullName>
    </alternativeName>
</protein>
<evidence type="ECO:0000259" key="6">
    <source>
        <dbReference type="SMART" id="SM00653"/>
    </source>
</evidence>
<dbReference type="Gene3D" id="3.30.30.170">
    <property type="match status" value="1"/>
</dbReference>
<organism evidence="7">
    <name type="scientific">Lygus hesperus</name>
    <name type="common">Western plant bug</name>
    <dbReference type="NCBI Taxonomy" id="30085"/>
    <lineage>
        <taxon>Eukaryota</taxon>
        <taxon>Metazoa</taxon>
        <taxon>Ecdysozoa</taxon>
        <taxon>Arthropoda</taxon>
        <taxon>Hexapoda</taxon>
        <taxon>Insecta</taxon>
        <taxon>Pterygota</taxon>
        <taxon>Neoptera</taxon>
        <taxon>Paraneoptera</taxon>
        <taxon>Hemiptera</taxon>
        <taxon>Heteroptera</taxon>
        <taxon>Panheteroptera</taxon>
        <taxon>Cimicomorpha</taxon>
        <taxon>Miridae</taxon>
        <taxon>Mirini</taxon>
        <taxon>Lygus</taxon>
    </lineage>
</organism>
<dbReference type="GO" id="GO:0003743">
    <property type="term" value="F:translation initiation factor activity"/>
    <property type="evidence" value="ECO:0007669"/>
    <property type="project" value="UniProtKB-KW"/>
</dbReference>
<dbReference type="InterPro" id="IPR016189">
    <property type="entry name" value="Transl_init_fac_IF2/IF5_N"/>
</dbReference>
<dbReference type="PANTHER" id="PTHR23001">
    <property type="entry name" value="EUKARYOTIC TRANSLATION INITIATION FACTOR"/>
    <property type="match status" value="1"/>
</dbReference>
<evidence type="ECO:0000256" key="5">
    <source>
        <dbReference type="ARBA" id="ARBA00042452"/>
    </source>
</evidence>
<gene>
    <name evidence="7" type="primary">IF2B_1</name>
    <name evidence="8" type="synonym">IF2B_0</name>
    <name evidence="7" type="ORF">CM83_19980</name>
    <name evidence="9" type="ORF">g.5046</name>
    <name evidence="8" type="ORF">g.5047</name>
</gene>
<dbReference type="InterPro" id="IPR002735">
    <property type="entry name" value="Transl_init_fac_IF2/IF5_dom"/>
</dbReference>
<sequence length="105" mass="12058">MHRSPEHVMSFVAAELAAEASLDANQRLILKGRFLPKQAESLLKKYINEYVMCHMCRNPETTLTRDSVTRLYFIQCENCSSRRSVAPIKSGFHATMRAERRRANA</sequence>
<evidence type="ECO:0000313" key="7">
    <source>
        <dbReference type="EMBL" id="JAG14024.1"/>
    </source>
</evidence>
<evidence type="ECO:0000256" key="3">
    <source>
        <dbReference type="ARBA" id="ARBA00022917"/>
    </source>
</evidence>
<reference evidence="7" key="1">
    <citation type="journal article" date="2014" name="PLoS ONE">
        <title>Transcriptome-Based Identification of ABC Transporters in the Western Tarnished Plant Bug Lygus hesperus.</title>
        <authorList>
            <person name="Hull J.J."/>
            <person name="Chaney K."/>
            <person name="Geib S.M."/>
            <person name="Fabrick J.A."/>
            <person name="Brent C.S."/>
            <person name="Walsh D."/>
            <person name="Lavine L.C."/>
        </authorList>
    </citation>
    <scope>NUCLEOTIDE SEQUENCE</scope>
</reference>
<dbReference type="GO" id="GO:0001731">
    <property type="term" value="P:formation of translation preinitiation complex"/>
    <property type="evidence" value="ECO:0007669"/>
    <property type="project" value="TreeGrafter"/>
</dbReference>
<dbReference type="EMBL" id="GDHC01006441">
    <property type="protein sequence ID" value="JAQ12188.1"/>
    <property type="molecule type" value="Transcribed_RNA"/>
</dbReference>
<keyword evidence="2 7" id="KW-0396">Initiation factor</keyword>
<evidence type="ECO:0000313" key="9">
    <source>
        <dbReference type="EMBL" id="JAQ15763.1"/>
    </source>
</evidence>
<dbReference type="GO" id="GO:0003729">
    <property type="term" value="F:mRNA binding"/>
    <property type="evidence" value="ECO:0007669"/>
    <property type="project" value="TreeGrafter"/>
</dbReference>
<dbReference type="InterPro" id="IPR045196">
    <property type="entry name" value="IF2/IF5"/>
</dbReference>
<comment type="similarity">
    <text evidence="1">Belongs to the eIF-2-beta/eIF-5 family.</text>
</comment>
<accession>A0A0A9X201</accession>
<evidence type="ECO:0000313" key="8">
    <source>
        <dbReference type="EMBL" id="JAQ12188.1"/>
    </source>
</evidence>
<dbReference type="GO" id="GO:0031369">
    <property type="term" value="F:translation initiation factor binding"/>
    <property type="evidence" value="ECO:0007669"/>
    <property type="project" value="TreeGrafter"/>
</dbReference>
<dbReference type="EMBL" id="GDHC01002866">
    <property type="protein sequence ID" value="JAQ15763.1"/>
    <property type="molecule type" value="Transcribed_RNA"/>
</dbReference>
<feature type="domain" description="Translation initiation factor IF2/IF5" evidence="6">
    <location>
        <begin position="1"/>
        <end position="82"/>
    </location>
</feature>
<dbReference type="PANTHER" id="PTHR23001:SF3">
    <property type="entry name" value="EUKARYOTIC TRANSLATION INITIATION FACTOR 2 SUBUNIT 2"/>
    <property type="match status" value="1"/>
</dbReference>